<dbReference type="EC" id="2.3.1.184" evidence="6"/>
<evidence type="ECO:0000313" key="9">
    <source>
        <dbReference type="Proteomes" id="UP000199658"/>
    </source>
</evidence>
<evidence type="ECO:0000256" key="6">
    <source>
        <dbReference type="RuleBase" id="RU361135"/>
    </source>
</evidence>
<evidence type="ECO:0000256" key="1">
    <source>
        <dbReference type="ARBA" id="ARBA00022654"/>
    </source>
</evidence>
<dbReference type="PRINTS" id="PR01549">
    <property type="entry name" value="AUTOINDCRSYN"/>
</dbReference>
<dbReference type="SUPFAM" id="SSF55729">
    <property type="entry name" value="Acyl-CoA N-acyltransferases (Nat)"/>
    <property type="match status" value="1"/>
</dbReference>
<evidence type="ECO:0000256" key="5">
    <source>
        <dbReference type="PROSITE-ProRule" id="PRU00533"/>
    </source>
</evidence>
<keyword evidence="9" id="KW-1185">Reference proteome</keyword>
<dbReference type="GO" id="GO:0061579">
    <property type="term" value="F:N-acyl homoserine lactone synthase activity"/>
    <property type="evidence" value="ECO:0007669"/>
    <property type="project" value="UniProtKB-UniRule"/>
</dbReference>
<keyword evidence="1 5" id="KW-0673">Quorum sensing</keyword>
<dbReference type="PROSITE" id="PS51187">
    <property type="entry name" value="AUTOINDUCER_SYNTH_2"/>
    <property type="match status" value="1"/>
</dbReference>
<keyword evidence="7" id="KW-0472">Membrane</keyword>
<gene>
    <name evidence="8" type="ORF">SAMN04488002_1395</name>
</gene>
<dbReference type="InterPro" id="IPR016181">
    <property type="entry name" value="Acyl_CoA_acyltransferase"/>
</dbReference>
<evidence type="ECO:0000313" key="8">
    <source>
        <dbReference type="EMBL" id="SFR40949.1"/>
    </source>
</evidence>
<protein>
    <recommendedName>
        <fullName evidence="6">Acyl-homoserine-lactone synthase</fullName>
        <ecNumber evidence="6">2.3.1.184</ecNumber>
    </recommendedName>
    <alternativeName>
        <fullName evidence="6">Autoinducer synthesis protein</fullName>
    </alternativeName>
</protein>
<dbReference type="OrthoDB" id="6169313at2"/>
<dbReference type="Proteomes" id="UP000199658">
    <property type="component" value="Unassembled WGS sequence"/>
</dbReference>
<dbReference type="PANTHER" id="PTHR39322">
    <property type="entry name" value="ACYL-HOMOSERINE-LACTONE SYNTHASE"/>
    <property type="match status" value="1"/>
</dbReference>
<keyword evidence="7" id="KW-0812">Transmembrane</keyword>
<evidence type="ECO:0000256" key="4">
    <source>
        <dbReference type="ARBA" id="ARBA00022929"/>
    </source>
</evidence>
<keyword evidence="4 5" id="KW-0071">Autoinducer synthesis</keyword>
<comment type="similarity">
    <text evidence="5 6">Belongs to the autoinducer synthase family.</text>
</comment>
<dbReference type="Gene3D" id="3.40.630.30">
    <property type="match status" value="1"/>
</dbReference>
<keyword evidence="7" id="KW-1133">Transmembrane helix</keyword>
<dbReference type="InterPro" id="IPR001690">
    <property type="entry name" value="Autoind_synthase"/>
</dbReference>
<reference evidence="9" key="1">
    <citation type="submission" date="2016-10" db="EMBL/GenBank/DDBJ databases">
        <authorList>
            <person name="Varghese N."/>
            <person name="Submissions S."/>
        </authorList>
    </citation>
    <scope>NUCLEOTIDE SEQUENCE [LARGE SCALE GENOMIC DNA]</scope>
    <source>
        <strain evidence="9">DSM 26921</strain>
    </source>
</reference>
<sequence length="210" mass="23270">MIRYAYADQLSACRKLHHTMLKDRAAQFHDRLKWEVSVDANGFETDQYDALNPLYAIWENPDGSHGGSMRFLPTTGATMVNDFFSHVTGIRVTSPRIWETTRFCVSPTAPNSGRIAALLMLAGAQIGVGFGLTHAVGVFDTRMIHIYRKLGWLPEILGTEGQGRKMISAGLWKFSPENLPRMAAKAGVSRELSAHWFHRAFGHPATGIAA</sequence>
<dbReference type="AlphaFoldDB" id="A0A1I6GFJ6"/>
<comment type="catalytic activity">
    <reaction evidence="6">
        <text>a fatty acyl-[ACP] + S-adenosyl-L-methionine = an N-acyl-L-homoserine lactone + S-methyl-5'-thioadenosine + holo-[ACP] + H(+)</text>
        <dbReference type="Rhea" id="RHEA:10096"/>
        <dbReference type="Rhea" id="RHEA-COMP:9685"/>
        <dbReference type="Rhea" id="RHEA-COMP:14125"/>
        <dbReference type="ChEBI" id="CHEBI:15378"/>
        <dbReference type="ChEBI" id="CHEBI:17509"/>
        <dbReference type="ChEBI" id="CHEBI:55474"/>
        <dbReference type="ChEBI" id="CHEBI:59789"/>
        <dbReference type="ChEBI" id="CHEBI:64479"/>
        <dbReference type="ChEBI" id="CHEBI:138651"/>
        <dbReference type="EC" id="2.3.1.184"/>
    </reaction>
</comment>
<dbReference type="STRING" id="670154.SAMN04488002_1395"/>
<evidence type="ECO:0000256" key="7">
    <source>
        <dbReference type="SAM" id="Phobius"/>
    </source>
</evidence>
<dbReference type="GO" id="GO:0009372">
    <property type="term" value="P:quorum sensing"/>
    <property type="evidence" value="ECO:0007669"/>
    <property type="project" value="UniProtKB-UniRule"/>
</dbReference>
<organism evidence="8 9">
    <name type="scientific">Litoreibacter janthinus</name>
    <dbReference type="NCBI Taxonomy" id="670154"/>
    <lineage>
        <taxon>Bacteria</taxon>
        <taxon>Pseudomonadati</taxon>
        <taxon>Pseudomonadota</taxon>
        <taxon>Alphaproteobacteria</taxon>
        <taxon>Rhodobacterales</taxon>
        <taxon>Roseobacteraceae</taxon>
        <taxon>Litoreibacter</taxon>
    </lineage>
</organism>
<accession>A0A1I6GFJ6</accession>
<dbReference type="RefSeq" id="WP_090214205.1">
    <property type="nucleotide sequence ID" value="NZ_FOYO01000001.1"/>
</dbReference>
<proteinExistence type="inferred from homology"/>
<keyword evidence="3 6" id="KW-0949">S-adenosyl-L-methionine</keyword>
<feature type="transmembrane region" description="Helical" evidence="7">
    <location>
        <begin position="115"/>
        <end position="139"/>
    </location>
</feature>
<name>A0A1I6GFJ6_9RHOB</name>
<dbReference type="GO" id="GO:0007165">
    <property type="term" value="P:signal transduction"/>
    <property type="evidence" value="ECO:0007669"/>
    <property type="project" value="TreeGrafter"/>
</dbReference>
<keyword evidence="2 6" id="KW-0808">Transferase</keyword>
<evidence type="ECO:0000256" key="3">
    <source>
        <dbReference type="ARBA" id="ARBA00022691"/>
    </source>
</evidence>
<dbReference type="EMBL" id="FOYO01000001">
    <property type="protein sequence ID" value="SFR40949.1"/>
    <property type="molecule type" value="Genomic_DNA"/>
</dbReference>
<evidence type="ECO:0000256" key="2">
    <source>
        <dbReference type="ARBA" id="ARBA00022679"/>
    </source>
</evidence>
<dbReference type="Pfam" id="PF00765">
    <property type="entry name" value="Autoind_synth"/>
    <property type="match status" value="1"/>
</dbReference>
<dbReference type="PANTHER" id="PTHR39322:SF1">
    <property type="entry name" value="ISOVALERYL-HOMOSERINE LACTONE SYNTHASE"/>
    <property type="match status" value="1"/>
</dbReference>